<gene>
    <name evidence="1" type="ORF">H5J25_18530</name>
</gene>
<organism evidence="1 2">
    <name type="scientific">Sphingomonas aliaeris</name>
    <dbReference type="NCBI Taxonomy" id="2759526"/>
    <lineage>
        <taxon>Bacteria</taxon>
        <taxon>Pseudomonadati</taxon>
        <taxon>Pseudomonadota</taxon>
        <taxon>Alphaproteobacteria</taxon>
        <taxon>Sphingomonadales</taxon>
        <taxon>Sphingomonadaceae</taxon>
        <taxon>Sphingomonas</taxon>
    </lineage>
</organism>
<proteinExistence type="predicted"/>
<dbReference type="AlphaFoldDB" id="A0A974S4C9"/>
<dbReference type="RefSeq" id="WP_202093625.1">
    <property type="nucleotide sequence ID" value="NZ_CP061035.1"/>
</dbReference>
<dbReference type="EMBL" id="CP061035">
    <property type="protein sequence ID" value="QQV77274.1"/>
    <property type="molecule type" value="Genomic_DNA"/>
</dbReference>
<sequence>MSDERGPADVERPTAHDIAARLIAFSEVRTKVFEPFAMPVNDIAWQLLLRCFVAQERGFRTSVYRLCDEMSVPKSVSVRWLRALRGCGMVEYDEDLGRAVRRRPAHHQGGRRLA</sequence>
<accession>A0A974S4C9</accession>
<dbReference type="Proteomes" id="UP000595894">
    <property type="component" value="Chromosome"/>
</dbReference>
<dbReference type="KEGG" id="sari:H5J25_18530"/>
<name>A0A974S4C9_9SPHN</name>
<keyword evidence="2" id="KW-1185">Reference proteome</keyword>
<reference evidence="2" key="1">
    <citation type="submission" date="2020-09" db="EMBL/GenBank/DDBJ databases">
        <title>Sphingomonas sp., a new species isolated from pork steak.</title>
        <authorList>
            <person name="Heidler von Heilborn D."/>
        </authorList>
    </citation>
    <scope>NUCLEOTIDE SEQUENCE [LARGE SCALE GENOMIC DNA]</scope>
</reference>
<evidence type="ECO:0000313" key="1">
    <source>
        <dbReference type="EMBL" id="QQV77274.1"/>
    </source>
</evidence>
<evidence type="ECO:0000313" key="2">
    <source>
        <dbReference type="Proteomes" id="UP000595894"/>
    </source>
</evidence>
<protein>
    <submittedName>
        <fullName evidence="1">Uncharacterized protein</fullName>
    </submittedName>
</protein>